<keyword evidence="1" id="KW-1133">Transmembrane helix</keyword>
<sequence>MSNKHYVTITHYKEREFYFLNHAIQTHDGFITKDIEQFHESEKEKFIGRIRTLQAQYPSHQVISLSLAANQIVKEKEDPTQASAKIFKDNYVIQEKIDIGNIPVTLYFSPFSILYEEYKHKLDDKLMLMIGLFDRKLYIMFATKDKIHQSWTLGTRGLTEKQVADRVYKSMKAYYKISFKFADHIEMLVSDDSPKLLKVLRTELSMNILPTQKTIHTLLHNMGSDQRKFASSYMKSSLSVPKGTSNTQARQSETNLYDTNIGNDTDNSLNDIRLNNSSDKSLKDQNSVSFLDKISSIFKFNTTETKTPSLSLMAFIPLIFVLLAGAYFSIQDKTIQEKLSLIQTQSYAQTNNSLLALNSKEVFNAMGKSAELSSANISNEKIELKGVVWGIEPLRNKLSELYNDGEFVIKPLENFMTEFSFKSKV</sequence>
<name>A0A6S6U8D6_9BACT</name>
<keyword evidence="1" id="KW-0472">Membrane</keyword>
<accession>A0A6S6U8D6</accession>
<gene>
    <name evidence="2" type="ORF">HELGO_WM25924</name>
</gene>
<organism evidence="2">
    <name type="scientific">uncultured Sulfurovum sp</name>
    <dbReference type="NCBI Taxonomy" id="269237"/>
    <lineage>
        <taxon>Bacteria</taxon>
        <taxon>Pseudomonadati</taxon>
        <taxon>Campylobacterota</taxon>
        <taxon>Epsilonproteobacteria</taxon>
        <taxon>Campylobacterales</taxon>
        <taxon>Sulfurovaceae</taxon>
        <taxon>Sulfurovum</taxon>
        <taxon>environmental samples</taxon>
    </lineage>
</organism>
<protein>
    <submittedName>
        <fullName evidence="2">Uncharacterized protein</fullName>
    </submittedName>
</protein>
<feature type="transmembrane region" description="Helical" evidence="1">
    <location>
        <begin position="310"/>
        <end position="330"/>
    </location>
</feature>
<dbReference type="EMBL" id="CACVAZ010000211">
    <property type="protein sequence ID" value="CAA6826507.1"/>
    <property type="molecule type" value="Genomic_DNA"/>
</dbReference>
<reference evidence="2" key="1">
    <citation type="submission" date="2020-01" db="EMBL/GenBank/DDBJ databases">
        <authorList>
            <person name="Meier V. D."/>
            <person name="Meier V D."/>
        </authorList>
    </citation>
    <scope>NUCLEOTIDE SEQUENCE</scope>
    <source>
        <strain evidence="2">HLG_WM_MAG_02</strain>
    </source>
</reference>
<proteinExistence type="predicted"/>
<keyword evidence="1" id="KW-0812">Transmembrane</keyword>
<evidence type="ECO:0000256" key="1">
    <source>
        <dbReference type="SAM" id="Phobius"/>
    </source>
</evidence>
<dbReference type="AlphaFoldDB" id="A0A6S6U8D6"/>
<evidence type="ECO:0000313" key="2">
    <source>
        <dbReference type="EMBL" id="CAA6826507.1"/>
    </source>
</evidence>